<feature type="region of interest" description="Disordered" evidence="1">
    <location>
        <begin position="1"/>
        <end position="63"/>
    </location>
</feature>
<organism evidence="2 3">
    <name type="scientific">Cymbomonas tetramitiformis</name>
    <dbReference type="NCBI Taxonomy" id="36881"/>
    <lineage>
        <taxon>Eukaryota</taxon>
        <taxon>Viridiplantae</taxon>
        <taxon>Chlorophyta</taxon>
        <taxon>Pyramimonadophyceae</taxon>
        <taxon>Pyramimonadales</taxon>
        <taxon>Pyramimonadaceae</taxon>
        <taxon>Cymbomonas</taxon>
    </lineage>
</organism>
<keyword evidence="3" id="KW-1185">Reference proteome</keyword>
<accession>A0AAE0LC70</accession>
<reference evidence="2 3" key="1">
    <citation type="journal article" date="2015" name="Genome Biol. Evol.">
        <title>Comparative Genomics of a Bacterivorous Green Alga Reveals Evolutionary Causalities and Consequences of Phago-Mixotrophic Mode of Nutrition.</title>
        <authorList>
            <person name="Burns J.A."/>
            <person name="Paasch A."/>
            <person name="Narechania A."/>
            <person name="Kim E."/>
        </authorList>
    </citation>
    <scope>NUCLEOTIDE SEQUENCE [LARGE SCALE GENOMIC DNA]</scope>
    <source>
        <strain evidence="2 3">PLY_AMNH</strain>
    </source>
</reference>
<evidence type="ECO:0000313" key="3">
    <source>
        <dbReference type="Proteomes" id="UP001190700"/>
    </source>
</evidence>
<feature type="compositionally biased region" description="Acidic residues" evidence="1">
    <location>
        <begin position="111"/>
        <end position="120"/>
    </location>
</feature>
<dbReference type="Proteomes" id="UP001190700">
    <property type="component" value="Unassembled WGS sequence"/>
</dbReference>
<dbReference type="AlphaFoldDB" id="A0AAE0LC70"/>
<evidence type="ECO:0000256" key="1">
    <source>
        <dbReference type="SAM" id="MobiDB-lite"/>
    </source>
</evidence>
<gene>
    <name evidence="2" type="ORF">CYMTET_12090</name>
</gene>
<feature type="region of interest" description="Disordered" evidence="1">
    <location>
        <begin position="97"/>
        <end position="127"/>
    </location>
</feature>
<dbReference type="EMBL" id="LGRX02004555">
    <property type="protein sequence ID" value="KAK3280051.1"/>
    <property type="molecule type" value="Genomic_DNA"/>
</dbReference>
<proteinExistence type="predicted"/>
<name>A0AAE0LC70_9CHLO</name>
<sequence length="127" mass="13004">MAGQAEDTTPPPAATRPRYSPLFTETIGGTARLFDGGAMDDRPGASGDTAPSYSLSDGLGGRVPESGAADVAYAAEEVPMEAVERVILAAWDRGDTHMGSAISGVESQEPPTEDPAEEEISSAGQGH</sequence>
<comment type="caution">
    <text evidence="2">The sequence shown here is derived from an EMBL/GenBank/DDBJ whole genome shotgun (WGS) entry which is preliminary data.</text>
</comment>
<evidence type="ECO:0000313" key="2">
    <source>
        <dbReference type="EMBL" id="KAK3280051.1"/>
    </source>
</evidence>
<protein>
    <submittedName>
        <fullName evidence="2">Uncharacterized protein</fullName>
    </submittedName>
</protein>